<comment type="caution">
    <text evidence="2">The sequence shown here is derived from an EMBL/GenBank/DDBJ whole genome shotgun (WGS) entry which is preliminary data.</text>
</comment>
<organism evidence="2 3">
    <name type="scientific">Candidatus Dorea gallistercoris</name>
    <dbReference type="NCBI Taxonomy" id="2838542"/>
    <lineage>
        <taxon>Bacteria</taxon>
        <taxon>Bacillati</taxon>
        <taxon>Bacillota</taxon>
        <taxon>Clostridia</taxon>
        <taxon>Lachnospirales</taxon>
        <taxon>Lachnospiraceae</taxon>
        <taxon>Dorea</taxon>
    </lineage>
</organism>
<dbReference type="Proteomes" id="UP000824263">
    <property type="component" value="Unassembled WGS sequence"/>
</dbReference>
<protein>
    <submittedName>
        <fullName evidence="2">Nucleotidyltransferase domain-containing protein</fullName>
    </submittedName>
</protein>
<evidence type="ECO:0000259" key="1">
    <source>
        <dbReference type="Pfam" id="PF18765"/>
    </source>
</evidence>
<feature type="domain" description="Polymerase beta nucleotidyltransferase" evidence="1">
    <location>
        <begin position="31"/>
        <end position="68"/>
    </location>
</feature>
<accession>A0A9D1R8A7</accession>
<dbReference type="SUPFAM" id="SSF81301">
    <property type="entry name" value="Nucleotidyltransferase"/>
    <property type="match status" value="1"/>
</dbReference>
<sequence length="120" mass="13903">MKEGKFQIRSKRQAAALEYALDQLHRSDIAPYIEKVYLYGSCAKGEENWDSDVDIFIQLSETCRDHPEIKKCMILLKGSASTDNIEDPEADLKFVVGPEWRRNSMLYYKNVKKDGVEVWP</sequence>
<dbReference type="InterPro" id="IPR041633">
    <property type="entry name" value="Polbeta"/>
</dbReference>
<dbReference type="CDD" id="cd05403">
    <property type="entry name" value="NT_KNTase_like"/>
    <property type="match status" value="1"/>
</dbReference>
<evidence type="ECO:0000313" key="3">
    <source>
        <dbReference type="Proteomes" id="UP000824263"/>
    </source>
</evidence>
<dbReference type="AlphaFoldDB" id="A0A9D1R8A7"/>
<dbReference type="InterPro" id="IPR043519">
    <property type="entry name" value="NT_sf"/>
</dbReference>
<dbReference type="EMBL" id="DXGF01000008">
    <property type="protein sequence ID" value="HIW82779.1"/>
    <property type="molecule type" value="Genomic_DNA"/>
</dbReference>
<reference evidence="2" key="1">
    <citation type="journal article" date="2021" name="PeerJ">
        <title>Extensive microbial diversity within the chicken gut microbiome revealed by metagenomics and culture.</title>
        <authorList>
            <person name="Gilroy R."/>
            <person name="Ravi A."/>
            <person name="Getino M."/>
            <person name="Pursley I."/>
            <person name="Horton D.L."/>
            <person name="Alikhan N.F."/>
            <person name="Baker D."/>
            <person name="Gharbi K."/>
            <person name="Hall N."/>
            <person name="Watson M."/>
            <person name="Adriaenssens E.M."/>
            <person name="Foster-Nyarko E."/>
            <person name="Jarju S."/>
            <person name="Secka A."/>
            <person name="Antonio M."/>
            <person name="Oren A."/>
            <person name="Chaudhuri R.R."/>
            <person name="La Ragione R."/>
            <person name="Hildebrand F."/>
            <person name="Pallen M.J."/>
        </authorList>
    </citation>
    <scope>NUCLEOTIDE SEQUENCE</scope>
    <source>
        <strain evidence="2">ChiSxjej1B13-11762</strain>
    </source>
</reference>
<evidence type="ECO:0000313" key="2">
    <source>
        <dbReference type="EMBL" id="HIW82779.1"/>
    </source>
</evidence>
<proteinExistence type="predicted"/>
<name>A0A9D1R8A7_9FIRM</name>
<dbReference type="Pfam" id="PF18765">
    <property type="entry name" value="Polbeta"/>
    <property type="match status" value="1"/>
</dbReference>
<gene>
    <name evidence="2" type="ORF">H9873_00415</name>
</gene>
<dbReference type="Gene3D" id="3.30.460.10">
    <property type="entry name" value="Beta Polymerase, domain 2"/>
    <property type="match status" value="1"/>
</dbReference>
<reference evidence="2" key="2">
    <citation type="submission" date="2021-04" db="EMBL/GenBank/DDBJ databases">
        <authorList>
            <person name="Gilroy R."/>
        </authorList>
    </citation>
    <scope>NUCLEOTIDE SEQUENCE</scope>
    <source>
        <strain evidence="2">ChiSxjej1B13-11762</strain>
    </source>
</reference>